<dbReference type="KEGG" id="amaq:GO499_01330"/>
<keyword evidence="2" id="KW-0223">Dioxygenase</keyword>
<dbReference type="Pfam" id="PF13532">
    <property type="entry name" value="2OG-FeII_Oxy_2"/>
    <property type="match status" value="1"/>
</dbReference>
<reference evidence="2 3" key="1">
    <citation type="submission" date="2019-12" db="EMBL/GenBank/DDBJ databases">
        <title>Complete genome sequence of Algicella marina strain 9Alg 56(T) isolated from the red alga Tichocarpus crinitus.</title>
        <authorList>
            <person name="Kim S.-G."/>
            <person name="Nedashkovskaya O.I."/>
        </authorList>
    </citation>
    <scope>NUCLEOTIDE SEQUENCE [LARGE SCALE GENOMIC DNA]</scope>
    <source>
        <strain evidence="2 3">9Alg 56</strain>
    </source>
</reference>
<dbReference type="PANTHER" id="PTHR21052:SF0">
    <property type="entry name" value="ALPHA-KETOGLUTARATE-DEPENDENT DIOXYGENASE ALKB HOMOLOG 7, MITOCHONDRIAL"/>
    <property type="match status" value="1"/>
</dbReference>
<dbReference type="GO" id="GO:0006974">
    <property type="term" value="P:DNA damage response"/>
    <property type="evidence" value="ECO:0007669"/>
    <property type="project" value="InterPro"/>
</dbReference>
<dbReference type="InterPro" id="IPR032870">
    <property type="entry name" value="ALKBH7-like"/>
</dbReference>
<dbReference type="RefSeq" id="WP_161860487.1">
    <property type="nucleotide sequence ID" value="NZ_CP046620.1"/>
</dbReference>
<dbReference type="GO" id="GO:0051213">
    <property type="term" value="F:dioxygenase activity"/>
    <property type="evidence" value="ECO:0007669"/>
    <property type="project" value="UniProtKB-KW"/>
</dbReference>
<sequence length="210" mass="22778">MDDSVFCSCYVLISCDIVKGMSLFLPGLDLPVPALPAGLVYTPEFINSTEERCLMAAVEREKWNREISRPRQSHGGRHGPLPDWLAAIARRLADSGHMEEVADKVVVNGYAPGQGIGAHVDDTASCGGEIAIVSLGSLVEMVFAEVAGERKAAQLLEPRSLLMLSGAARYDWSHAISARRSDPVAGMRMARQWRVSLTFRTSVRRGPATA</sequence>
<gene>
    <name evidence="2" type="ORF">GO499_01330</name>
</gene>
<evidence type="ECO:0000313" key="3">
    <source>
        <dbReference type="Proteomes" id="UP000464495"/>
    </source>
</evidence>
<organism evidence="2 3">
    <name type="scientific">Algicella marina</name>
    <dbReference type="NCBI Taxonomy" id="2683284"/>
    <lineage>
        <taxon>Bacteria</taxon>
        <taxon>Pseudomonadati</taxon>
        <taxon>Pseudomonadota</taxon>
        <taxon>Alphaproteobacteria</taxon>
        <taxon>Rhodobacterales</taxon>
        <taxon>Paracoccaceae</taxon>
        <taxon>Algicella</taxon>
    </lineage>
</organism>
<dbReference type="AlphaFoldDB" id="A0A6P1SVX8"/>
<dbReference type="InterPro" id="IPR027450">
    <property type="entry name" value="AlkB-like"/>
</dbReference>
<protein>
    <submittedName>
        <fullName evidence="2">Alpha-ketoglutarate-dependent dioxygenase AlkB</fullName>
    </submittedName>
</protein>
<dbReference type="InterPro" id="IPR005123">
    <property type="entry name" value="Oxoglu/Fe-dep_dioxygenase_dom"/>
</dbReference>
<dbReference type="EMBL" id="CP046620">
    <property type="protein sequence ID" value="QHQ33917.1"/>
    <property type="molecule type" value="Genomic_DNA"/>
</dbReference>
<evidence type="ECO:0000259" key="1">
    <source>
        <dbReference type="PROSITE" id="PS51471"/>
    </source>
</evidence>
<dbReference type="Gene3D" id="2.60.120.590">
    <property type="entry name" value="Alpha-ketoglutarate-dependent dioxygenase AlkB-like"/>
    <property type="match status" value="1"/>
</dbReference>
<dbReference type="PANTHER" id="PTHR21052">
    <property type="entry name" value="SPERMATOGENESIS ASSOCIATED 11-RELATED"/>
    <property type="match status" value="1"/>
</dbReference>
<name>A0A6P1SVX8_9RHOB</name>
<evidence type="ECO:0000313" key="2">
    <source>
        <dbReference type="EMBL" id="QHQ33917.1"/>
    </source>
</evidence>
<accession>A0A6P1SVX8</accession>
<dbReference type="PROSITE" id="PS51471">
    <property type="entry name" value="FE2OG_OXY"/>
    <property type="match status" value="1"/>
</dbReference>
<dbReference type="GO" id="GO:0006631">
    <property type="term" value="P:fatty acid metabolic process"/>
    <property type="evidence" value="ECO:0007669"/>
    <property type="project" value="TreeGrafter"/>
</dbReference>
<dbReference type="Proteomes" id="UP000464495">
    <property type="component" value="Chromosome"/>
</dbReference>
<feature type="domain" description="Fe2OG dioxygenase" evidence="1">
    <location>
        <begin position="101"/>
        <end position="203"/>
    </location>
</feature>
<dbReference type="InterPro" id="IPR037151">
    <property type="entry name" value="AlkB-like_sf"/>
</dbReference>
<keyword evidence="2" id="KW-0560">Oxidoreductase</keyword>
<proteinExistence type="predicted"/>
<dbReference type="SUPFAM" id="SSF51197">
    <property type="entry name" value="Clavaminate synthase-like"/>
    <property type="match status" value="1"/>
</dbReference>
<keyword evidence="3" id="KW-1185">Reference proteome</keyword>